<reference evidence="1 2" key="1">
    <citation type="submission" date="2018-12" db="EMBL/GenBank/DDBJ databases">
        <authorList>
            <person name="Kartti S."/>
            <person name="Manni A."/>
            <person name="Chemao El Fihri M.W."/>
            <person name="Laamarti M."/>
            <person name="Temsamani L."/>
            <person name="El Jamali J.E."/>
            <person name="Ouadghiri M."/>
            <person name="Ibrahimi A."/>
            <person name="Filati-Maltouf A."/>
        </authorList>
    </citation>
    <scope>NUCLEOTIDE SEQUENCE [LARGE SCALE GENOMIC DNA]</scope>
    <source>
        <strain evidence="1 2">MDMC339</strain>
    </source>
</reference>
<dbReference type="RefSeq" id="WP_126930569.1">
    <property type="nucleotide sequence ID" value="NZ_RXLZ01000105.1"/>
</dbReference>
<evidence type="ECO:0000313" key="1">
    <source>
        <dbReference type="EMBL" id="RTQ82895.1"/>
    </source>
</evidence>
<sequence length="191" mass="21538">MLGIHRWLRAGLFLTLVGSLGACSGRVSDAPEPLDLVKPINVAEPGQAVRFELETNARNFHPGRPYVLDLEVQRHGPEPDSERDMDDVHIPFELSLQRWVAGAWQDVATSDVYQARARNLGEPLPEWHASADWRYAQQVSMDASRYRLSIVTLPMEMDARYHLNVRTVQPTAALQHYPAQLRVHADPLSGK</sequence>
<evidence type="ECO:0000313" key="2">
    <source>
        <dbReference type="Proteomes" id="UP000271705"/>
    </source>
</evidence>
<name>A0A431U9E0_STEMA</name>
<comment type="caution">
    <text evidence="1">The sequence shown here is derived from an EMBL/GenBank/DDBJ whole genome shotgun (WGS) entry which is preliminary data.</text>
</comment>
<organism evidence="1 2">
    <name type="scientific">Stenotrophomonas maltophilia</name>
    <name type="common">Pseudomonas maltophilia</name>
    <name type="synonym">Xanthomonas maltophilia</name>
    <dbReference type="NCBI Taxonomy" id="40324"/>
    <lineage>
        <taxon>Bacteria</taxon>
        <taxon>Pseudomonadati</taxon>
        <taxon>Pseudomonadota</taxon>
        <taxon>Gammaproteobacteria</taxon>
        <taxon>Lysobacterales</taxon>
        <taxon>Lysobacteraceae</taxon>
        <taxon>Stenotrophomonas</taxon>
        <taxon>Stenotrophomonas maltophilia group</taxon>
    </lineage>
</organism>
<dbReference type="EMBL" id="RXLZ01000105">
    <property type="protein sequence ID" value="RTQ82895.1"/>
    <property type="molecule type" value="Genomic_DNA"/>
</dbReference>
<dbReference type="AlphaFoldDB" id="A0A431U9E0"/>
<proteinExistence type="predicted"/>
<evidence type="ECO:0008006" key="3">
    <source>
        <dbReference type="Google" id="ProtNLM"/>
    </source>
</evidence>
<dbReference type="PROSITE" id="PS51257">
    <property type="entry name" value="PROKAR_LIPOPROTEIN"/>
    <property type="match status" value="1"/>
</dbReference>
<protein>
    <recommendedName>
        <fullName evidence="3">DUF5625 domain-containing protein</fullName>
    </recommendedName>
</protein>
<dbReference type="Proteomes" id="UP000271705">
    <property type="component" value="Unassembled WGS sequence"/>
</dbReference>
<accession>A0A431U9E0</accession>
<gene>
    <name evidence="1" type="ORF">EKL94_21475</name>
</gene>